<dbReference type="Gene3D" id="3.30.920.30">
    <property type="entry name" value="Hypothetical protein"/>
    <property type="match status" value="1"/>
</dbReference>
<sequence>MGFREAWCNEIKNITLGTLFYIVLICVQGYIFVSIGKEVEVQSRQLVKELEADGWVLDRVTGSHHMFKHPEKSQTVPVPHPKKDLPLGTVKAIRKLAGLA</sequence>
<keyword evidence="3" id="KW-0540">Nuclease</keyword>
<dbReference type="EMBL" id="LJPT01000106">
    <property type="protein sequence ID" value="KPW47756.1"/>
    <property type="molecule type" value="Genomic_DNA"/>
</dbReference>
<keyword evidence="7" id="KW-0346">Stress response</keyword>
<name>A0A0P9JFA3_9PSED</name>
<evidence type="ECO:0000256" key="1">
    <source>
        <dbReference type="ARBA" id="ARBA00006620"/>
    </source>
</evidence>
<dbReference type="Proteomes" id="UP000050425">
    <property type="component" value="Unassembled WGS sequence"/>
</dbReference>
<evidence type="ECO:0000256" key="7">
    <source>
        <dbReference type="ARBA" id="ARBA00023016"/>
    </source>
</evidence>
<keyword evidence="8" id="KW-0472">Membrane</keyword>
<evidence type="ECO:0000256" key="5">
    <source>
        <dbReference type="ARBA" id="ARBA00022801"/>
    </source>
</evidence>
<comment type="caution">
    <text evidence="9">The sequence shown here is derived from an EMBL/GenBank/DDBJ whole genome shotgun (WGS) entry which is preliminary data.</text>
</comment>
<keyword evidence="4" id="KW-0255">Endonuclease</keyword>
<dbReference type="SUPFAM" id="SSF54786">
    <property type="entry name" value="YcfA/nrd intein domain"/>
    <property type="match status" value="1"/>
</dbReference>
<evidence type="ECO:0000313" key="9">
    <source>
        <dbReference type="EMBL" id="KPW47756.1"/>
    </source>
</evidence>
<evidence type="ECO:0000256" key="6">
    <source>
        <dbReference type="ARBA" id="ARBA00022884"/>
    </source>
</evidence>
<proteinExistence type="inferred from homology"/>
<comment type="similarity">
    <text evidence="1">Belongs to the HicA mRNA interferase family.</text>
</comment>
<evidence type="ECO:0008006" key="11">
    <source>
        <dbReference type="Google" id="ProtNLM"/>
    </source>
</evidence>
<protein>
    <recommendedName>
        <fullName evidence="11">YcfA-like protein</fullName>
    </recommendedName>
</protein>
<accession>A0A0P9JFA3</accession>
<dbReference type="GO" id="GO:0003729">
    <property type="term" value="F:mRNA binding"/>
    <property type="evidence" value="ECO:0007669"/>
    <property type="project" value="InterPro"/>
</dbReference>
<dbReference type="Pfam" id="PF07927">
    <property type="entry name" value="HicA_toxin"/>
    <property type="match status" value="1"/>
</dbReference>
<evidence type="ECO:0000256" key="4">
    <source>
        <dbReference type="ARBA" id="ARBA00022759"/>
    </source>
</evidence>
<dbReference type="GO" id="GO:0016787">
    <property type="term" value="F:hydrolase activity"/>
    <property type="evidence" value="ECO:0007669"/>
    <property type="project" value="UniProtKB-KW"/>
</dbReference>
<dbReference type="PANTHER" id="PTHR34873">
    <property type="entry name" value="SSR1766 PROTEIN"/>
    <property type="match status" value="1"/>
</dbReference>
<feature type="transmembrane region" description="Helical" evidence="8">
    <location>
        <begin position="14"/>
        <end position="35"/>
    </location>
</feature>
<evidence type="ECO:0000256" key="3">
    <source>
        <dbReference type="ARBA" id="ARBA00022722"/>
    </source>
</evidence>
<keyword evidence="8" id="KW-1133">Transmembrane helix</keyword>
<evidence type="ECO:0000256" key="2">
    <source>
        <dbReference type="ARBA" id="ARBA00022649"/>
    </source>
</evidence>
<keyword evidence="5" id="KW-0378">Hydrolase</keyword>
<dbReference type="PANTHER" id="PTHR34873:SF3">
    <property type="entry name" value="ADDICTION MODULE TOXIN, HICA FAMILY"/>
    <property type="match status" value="1"/>
</dbReference>
<evidence type="ECO:0000313" key="10">
    <source>
        <dbReference type="Proteomes" id="UP000050425"/>
    </source>
</evidence>
<dbReference type="PATRIC" id="fig|251702.3.peg.2238"/>
<keyword evidence="8" id="KW-0812">Transmembrane</keyword>
<dbReference type="InterPro" id="IPR012933">
    <property type="entry name" value="HicA_mRNA_interferase"/>
</dbReference>
<gene>
    <name evidence="9" type="ORF">ALO88_01696</name>
</gene>
<dbReference type="GO" id="GO:0004519">
    <property type="term" value="F:endonuclease activity"/>
    <property type="evidence" value="ECO:0007669"/>
    <property type="project" value="UniProtKB-KW"/>
</dbReference>
<dbReference type="InterPro" id="IPR038570">
    <property type="entry name" value="HicA_sf"/>
</dbReference>
<reference evidence="9 10" key="1">
    <citation type="submission" date="2015-09" db="EMBL/GenBank/DDBJ databases">
        <title>Genome announcement of multiple Pseudomonas syringae strains.</title>
        <authorList>
            <person name="Thakur S."/>
            <person name="Wang P.W."/>
            <person name="Gong Y."/>
            <person name="Weir B.S."/>
            <person name="Guttman D.S."/>
        </authorList>
    </citation>
    <scope>NUCLEOTIDE SEQUENCE [LARGE SCALE GENOMIC DNA]</scope>
    <source>
        <strain evidence="9 10">ICMP4303</strain>
    </source>
</reference>
<keyword evidence="2" id="KW-1277">Toxin-antitoxin system</keyword>
<organism evidence="9 10">
    <name type="scientific">Pseudomonas syringae pv. antirrhini</name>
    <dbReference type="NCBI Taxonomy" id="251702"/>
    <lineage>
        <taxon>Bacteria</taxon>
        <taxon>Pseudomonadati</taxon>
        <taxon>Pseudomonadota</taxon>
        <taxon>Gammaproteobacteria</taxon>
        <taxon>Pseudomonadales</taxon>
        <taxon>Pseudomonadaceae</taxon>
        <taxon>Pseudomonas</taxon>
    </lineage>
</organism>
<dbReference type="AlphaFoldDB" id="A0A0P9JFA3"/>
<keyword evidence="6" id="KW-0694">RNA-binding</keyword>
<evidence type="ECO:0000256" key="8">
    <source>
        <dbReference type="SAM" id="Phobius"/>
    </source>
</evidence>